<evidence type="ECO:0000256" key="3">
    <source>
        <dbReference type="ARBA" id="ARBA00022475"/>
    </source>
</evidence>
<evidence type="ECO:0000256" key="1">
    <source>
        <dbReference type="ARBA" id="ARBA00004651"/>
    </source>
</evidence>
<dbReference type="EMBL" id="CP158568">
    <property type="protein sequence ID" value="XBY45981.1"/>
    <property type="molecule type" value="Genomic_DNA"/>
</dbReference>
<dbReference type="Pfam" id="PF04226">
    <property type="entry name" value="Transgly_assoc"/>
    <property type="match status" value="1"/>
</dbReference>
<dbReference type="GO" id="GO:0005886">
    <property type="term" value="C:plasma membrane"/>
    <property type="evidence" value="ECO:0007669"/>
    <property type="project" value="UniProtKB-SubCell"/>
</dbReference>
<evidence type="ECO:0000256" key="6">
    <source>
        <dbReference type="ARBA" id="ARBA00023136"/>
    </source>
</evidence>
<proteinExistence type="inferred from homology"/>
<comment type="subcellular location">
    <subcellularLocation>
        <location evidence="1">Cell membrane</location>
        <topology evidence="1">Multi-pass membrane protein</topology>
    </subcellularLocation>
</comment>
<feature type="transmembrane region" description="Helical" evidence="7">
    <location>
        <begin position="6"/>
        <end position="25"/>
    </location>
</feature>
<dbReference type="AlphaFoldDB" id="A0AAU7XE10"/>
<evidence type="ECO:0000256" key="5">
    <source>
        <dbReference type="ARBA" id="ARBA00022989"/>
    </source>
</evidence>
<protein>
    <submittedName>
        <fullName evidence="8">GlsB/YeaQ/YmgE family stress response membrane protein</fullName>
    </submittedName>
</protein>
<dbReference type="RefSeq" id="WP_407051078.1">
    <property type="nucleotide sequence ID" value="NZ_CP158568.1"/>
</dbReference>
<reference evidence="8" key="1">
    <citation type="submission" date="2024-06" db="EMBL/GenBank/DDBJ databases">
        <title>Methylostella associata gen. nov., sp. nov., a novel Ancalomicrobiaceae-affiliated facultatively methylotrophic bacteria that feed on methanotrophs of the genus Methylococcus.</title>
        <authorList>
            <person name="Saltykova V."/>
            <person name="Danilova O.V."/>
            <person name="Oshkin I.Y."/>
            <person name="Belova S.E."/>
            <person name="Pimenov N.V."/>
            <person name="Dedysh S.N."/>
        </authorList>
    </citation>
    <scope>NUCLEOTIDE SEQUENCE</scope>
    <source>
        <strain evidence="8">S20</strain>
    </source>
</reference>
<keyword evidence="3" id="KW-1003">Cell membrane</keyword>
<evidence type="ECO:0000256" key="2">
    <source>
        <dbReference type="ARBA" id="ARBA00011006"/>
    </source>
</evidence>
<dbReference type="InterPro" id="IPR007341">
    <property type="entry name" value="Transgly_assoc"/>
</dbReference>
<evidence type="ECO:0000313" key="8">
    <source>
        <dbReference type="EMBL" id="XBY45981.1"/>
    </source>
</evidence>
<dbReference type="PANTHER" id="PTHR33884">
    <property type="entry name" value="UPF0410 PROTEIN YMGE"/>
    <property type="match status" value="1"/>
</dbReference>
<name>A0AAU7XE10_9HYPH</name>
<keyword evidence="6 7" id="KW-0472">Membrane</keyword>
<dbReference type="PANTHER" id="PTHR33884:SF3">
    <property type="entry name" value="UPF0410 PROTEIN YMGE"/>
    <property type="match status" value="1"/>
</dbReference>
<comment type="similarity">
    <text evidence="2">Belongs to the UPF0410 family.</text>
</comment>
<feature type="transmembrane region" description="Helical" evidence="7">
    <location>
        <begin position="32"/>
        <end position="52"/>
    </location>
</feature>
<evidence type="ECO:0000256" key="4">
    <source>
        <dbReference type="ARBA" id="ARBA00022692"/>
    </source>
</evidence>
<feature type="transmembrane region" description="Helical" evidence="7">
    <location>
        <begin position="64"/>
        <end position="81"/>
    </location>
</feature>
<keyword evidence="4 7" id="KW-0812">Transmembrane</keyword>
<keyword evidence="5 7" id="KW-1133">Transmembrane helix</keyword>
<sequence length="82" mass="8603">MDGRSILIQIFISLVAGWLASFVVGGGGLIRYIVIGFIGSFVGAFLFQQLGVRLGIGNPIAEQILISAVGATVVVLIARMIQ</sequence>
<evidence type="ECO:0000256" key="7">
    <source>
        <dbReference type="SAM" id="Phobius"/>
    </source>
</evidence>
<dbReference type="KEGG" id="mflg:ABS361_07015"/>
<accession>A0AAU7XE10</accession>
<gene>
    <name evidence="8" type="ORF">ABS361_07015</name>
</gene>
<organism evidence="8">
    <name type="scientific">Methyloraptor flagellatus</name>
    <dbReference type="NCBI Taxonomy" id="3162530"/>
    <lineage>
        <taxon>Bacteria</taxon>
        <taxon>Pseudomonadati</taxon>
        <taxon>Pseudomonadota</taxon>
        <taxon>Alphaproteobacteria</taxon>
        <taxon>Hyphomicrobiales</taxon>
        <taxon>Ancalomicrobiaceae</taxon>
        <taxon>Methyloraptor</taxon>
    </lineage>
</organism>